<evidence type="ECO:0000256" key="1">
    <source>
        <dbReference type="SAM" id="MobiDB-lite"/>
    </source>
</evidence>
<dbReference type="AlphaFoldDB" id="A0A6G3TES5"/>
<name>A0A6G3TES5_9ACTN</name>
<dbReference type="EMBL" id="JAAGMQ010000501">
    <property type="protein sequence ID" value="NEC34955.1"/>
    <property type="molecule type" value="Genomic_DNA"/>
</dbReference>
<protein>
    <submittedName>
        <fullName evidence="2">Uncharacterized protein</fullName>
    </submittedName>
</protein>
<dbReference type="Proteomes" id="UP000475666">
    <property type="component" value="Unassembled WGS sequence"/>
</dbReference>
<proteinExistence type="predicted"/>
<feature type="region of interest" description="Disordered" evidence="1">
    <location>
        <begin position="1"/>
        <end position="76"/>
    </location>
</feature>
<sequence length="76" mass="7401">SQLTTSPATPGGGPAETIGQRLEESPALPSPASVVDTPASTESAGASPAAFEPGPAAFEPAPSAIPRAPASTRTFD</sequence>
<organism evidence="2 3">
    <name type="scientific">Streptomyces rubrogriseus</name>
    <dbReference type="NCBI Taxonomy" id="194673"/>
    <lineage>
        <taxon>Bacteria</taxon>
        <taxon>Bacillati</taxon>
        <taxon>Actinomycetota</taxon>
        <taxon>Actinomycetes</taxon>
        <taxon>Kitasatosporales</taxon>
        <taxon>Streptomycetaceae</taxon>
        <taxon>Streptomyces</taxon>
        <taxon>Streptomyces violaceoruber group</taxon>
    </lineage>
</organism>
<gene>
    <name evidence="2" type="ORF">G3I66_17565</name>
</gene>
<accession>A0A6G3TES5</accession>
<evidence type="ECO:0000313" key="2">
    <source>
        <dbReference type="EMBL" id="NEC34955.1"/>
    </source>
</evidence>
<feature type="non-terminal residue" evidence="2">
    <location>
        <position position="1"/>
    </location>
</feature>
<reference evidence="2 3" key="1">
    <citation type="submission" date="2020-01" db="EMBL/GenBank/DDBJ databases">
        <title>Insect and environment-associated Actinomycetes.</title>
        <authorList>
            <person name="Currrie C."/>
            <person name="Chevrette M."/>
            <person name="Carlson C."/>
            <person name="Stubbendieck R."/>
            <person name="Wendt-Pienkowski E."/>
        </authorList>
    </citation>
    <scope>NUCLEOTIDE SEQUENCE [LARGE SCALE GENOMIC DNA]</scope>
    <source>
        <strain evidence="2 3">SID7739</strain>
    </source>
</reference>
<feature type="compositionally biased region" description="Low complexity" evidence="1">
    <location>
        <begin position="42"/>
        <end position="76"/>
    </location>
</feature>
<comment type="caution">
    <text evidence="2">The sequence shown here is derived from an EMBL/GenBank/DDBJ whole genome shotgun (WGS) entry which is preliminary data.</text>
</comment>
<evidence type="ECO:0000313" key="3">
    <source>
        <dbReference type="Proteomes" id="UP000475666"/>
    </source>
</evidence>